<dbReference type="InterPro" id="IPR015422">
    <property type="entry name" value="PyrdxlP-dep_Trfase_small"/>
</dbReference>
<keyword evidence="4 8" id="KW-0808">Transferase</keyword>
<dbReference type="Proteomes" id="UP000005707">
    <property type="component" value="Unassembled WGS sequence"/>
</dbReference>
<dbReference type="NCBIfam" id="TIGR00707">
    <property type="entry name" value="argD"/>
    <property type="match status" value="1"/>
</dbReference>
<evidence type="ECO:0000256" key="3">
    <source>
        <dbReference type="ARBA" id="ARBA00022605"/>
    </source>
</evidence>
<keyword evidence="9" id="KW-1185">Reference proteome</keyword>
<dbReference type="CDD" id="cd00610">
    <property type="entry name" value="OAT_like"/>
    <property type="match status" value="1"/>
</dbReference>
<dbReference type="InterPro" id="IPR050103">
    <property type="entry name" value="Class-III_PLP-dep_AT"/>
</dbReference>
<dbReference type="InterPro" id="IPR015421">
    <property type="entry name" value="PyrdxlP-dep_Trfase_major"/>
</dbReference>
<dbReference type="OrthoDB" id="9801052at2"/>
<dbReference type="AlphaFoldDB" id="U2ECH8"/>
<keyword evidence="2 8" id="KW-0032">Aminotransferase</keyword>
<comment type="similarity">
    <text evidence="7">Belongs to the class-III pyridoxal-phosphate-dependent aminotransferase family.</text>
</comment>
<dbReference type="STRING" id="1033810.HLPCO_001457"/>
<dbReference type="InParanoid" id="U2ECH8"/>
<dbReference type="PROSITE" id="PS00600">
    <property type="entry name" value="AA_TRANSFER_CLASS_3"/>
    <property type="match status" value="1"/>
</dbReference>
<dbReference type="GO" id="GO:0042802">
    <property type="term" value="F:identical protein binding"/>
    <property type="evidence" value="ECO:0007669"/>
    <property type="project" value="TreeGrafter"/>
</dbReference>
<dbReference type="NCBIfam" id="NF002325">
    <property type="entry name" value="PRK01278.1"/>
    <property type="match status" value="1"/>
</dbReference>
<dbReference type="EMBL" id="AFNU02000004">
    <property type="protein sequence ID" value="ERJ12471.1"/>
    <property type="molecule type" value="Genomic_DNA"/>
</dbReference>
<dbReference type="InterPro" id="IPR015424">
    <property type="entry name" value="PyrdxlP-dep_Trfase"/>
</dbReference>
<reference evidence="8 9" key="1">
    <citation type="journal article" date="2011" name="J. Bacteriol.">
        <title>Genome sequence of Haloplasma contractile, an unusual contractile bacterium from a deep-sea anoxic brine lake.</title>
        <authorList>
            <person name="Antunes A."/>
            <person name="Alam I."/>
            <person name="El Dorry H."/>
            <person name="Siam R."/>
            <person name="Robertson A."/>
            <person name="Bajic V.B."/>
            <person name="Stingl U."/>
        </authorList>
    </citation>
    <scope>NUCLEOTIDE SEQUENCE [LARGE SCALE GENOMIC DNA]</scope>
    <source>
        <strain evidence="8 9">SSD-17B</strain>
    </source>
</reference>
<dbReference type="PANTHER" id="PTHR11986">
    <property type="entry name" value="AMINOTRANSFERASE CLASS III"/>
    <property type="match status" value="1"/>
</dbReference>
<organism evidence="8 9">
    <name type="scientific">Haloplasma contractile SSD-17B</name>
    <dbReference type="NCBI Taxonomy" id="1033810"/>
    <lineage>
        <taxon>Bacteria</taxon>
        <taxon>Bacillati</taxon>
        <taxon>Mycoplasmatota</taxon>
        <taxon>Mollicutes</taxon>
        <taxon>Haloplasmatales</taxon>
        <taxon>Haloplasmataceae</taxon>
        <taxon>Haloplasma</taxon>
    </lineage>
</organism>
<evidence type="ECO:0000313" key="9">
    <source>
        <dbReference type="Proteomes" id="UP000005707"/>
    </source>
</evidence>
<sequence>MGDLIQMDQAYILNVYKRLNIEVEYAEGSYLVDKKGDRYLDLFSGLSVNNLGHRNQHIINNIKDQLDCYLHISNFFVSEPTVDLAKLLVENSFASKIFFSNSGTEANEAAIKLARKYGKTISKNKFEILTANKSFHGRTYGGMTLTGQEKYKKMFTPTIDGVKHFELNDLESLENLVSEQTCAVFLELVQGESGVNEVTDTFMSKLNELRSKYKFLICIDEVQTGMGRTGDLFAYEHYNVTPDLVTLAKSIGGGLPLGALLVPYYLENVFAPGEHGTTFGGNPVSCIAGKAVLEEVIKPSFQKEIKDKGQYVINRVKELKSSYPQLIKQIRGRGLMIGIEVRDRDLAYRIRELAMEKKVLINIASQTVIRLLPPLTISYEELDVFLNLFENIVSTIEKEQ</sequence>
<dbReference type="PANTHER" id="PTHR11986:SF79">
    <property type="entry name" value="ACETYLORNITHINE AMINOTRANSFERASE, MITOCHONDRIAL"/>
    <property type="match status" value="1"/>
</dbReference>
<dbReference type="FunFam" id="3.40.640.10:FF:000004">
    <property type="entry name" value="Acetylornithine aminotransferase"/>
    <property type="match status" value="1"/>
</dbReference>
<dbReference type="PIRSF" id="PIRSF000521">
    <property type="entry name" value="Transaminase_4ab_Lys_Orn"/>
    <property type="match status" value="1"/>
</dbReference>
<evidence type="ECO:0000256" key="7">
    <source>
        <dbReference type="RuleBase" id="RU003560"/>
    </source>
</evidence>
<dbReference type="SUPFAM" id="SSF53383">
    <property type="entry name" value="PLP-dependent transferases"/>
    <property type="match status" value="1"/>
</dbReference>
<dbReference type="EC" id="2.6.1.11" evidence="8"/>
<dbReference type="InterPro" id="IPR004636">
    <property type="entry name" value="AcOrn/SuccOrn_fam"/>
</dbReference>
<dbReference type="RefSeq" id="WP_008824950.1">
    <property type="nucleotide sequence ID" value="NZ_AFNU02000004.1"/>
</dbReference>
<dbReference type="Gene3D" id="3.90.1150.10">
    <property type="entry name" value="Aspartate Aminotransferase, domain 1"/>
    <property type="match status" value="1"/>
</dbReference>
<dbReference type="InterPro" id="IPR005814">
    <property type="entry name" value="Aminotrans_3"/>
</dbReference>
<protein>
    <submittedName>
        <fullName evidence="8">Acetylornithine aminotransferase protein</fullName>
        <ecNumber evidence="8">2.6.1.11</ecNumber>
    </submittedName>
</protein>
<evidence type="ECO:0000256" key="1">
    <source>
        <dbReference type="ARBA" id="ARBA00001933"/>
    </source>
</evidence>
<proteinExistence type="inferred from homology"/>
<evidence type="ECO:0000256" key="2">
    <source>
        <dbReference type="ARBA" id="ARBA00022576"/>
    </source>
</evidence>
<name>U2ECH8_9MOLU</name>
<dbReference type="Pfam" id="PF00202">
    <property type="entry name" value="Aminotran_3"/>
    <property type="match status" value="1"/>
</dbReference>
<dbReference type="GO" id="GO:0006526">
    <property type="term" value="P:L-arginine biosynthetic process"/>
    <property type="evidence" value="ECO:0007669"/>
    <property type="project" value="UniProtKB-ARBA"/>
</dbReference>
<evidence type="ECO:0000256" key="6">
    <source>
        <dbReference type="ARBA" id="ARBA00029440"/>
    </source>
</evidence>
<reference evidence="8 9" key="2">
    <citation type="journal article" date="2013" name="PLoS ONE">
        <title>INDIGO - INtegrated Data Warehouse of MIcrobial GenOmes with Examples from the Red Sea Extremophiles.</title>
        <authorList>
            <person name="Alam I."/>
            <person name="Antunes A."/>
            <person name="Kamau A.A."/>
            <person name="Ba Alawi W."/>
            <person name="Kalkatawi M."/>
            <person name="Stingl U."/>
            <person name="Bajic V.B."/>
        </authorList>
    </citation>
    <scope>NUCLEOTIDE SEQUENCE [LARGE SCALE GENOMIC DNA]</scope>
    <source>
        <strain evidence="8 9">SSD-17B</strain>
    </source>
</reference>
<keyword evidence="5 7" id="KW-0663">Pyridoxal phosphate</keyword>
<dbReference type="GO" id="GO:0003992">
    <property type="term" value="F:N2-acetyl-L-ornithine:2-oxoglutarate 5-aminotransferase activity"/>
    <property type="evidence" value="ECO:0007669"/>
    <property type="project" value="UniProtKB-EC"/>
</dbReference>
<dbReference type="eggNOG" id="COG4992">
    <property type="taxonomic scope" value="Bacteria"/>
</dbReference>
<dbReference type="InterPro" id="IPR049704">
    <property type="entry name" value="Aminotrans_3_PPA_site"/>
</dbReference>
<comment type="caution">
    <text evidence="8">The sequence shown here is derived from an EMBL/GenBank/DDBJ whole genome shotgun (WGS) entry which is preliminary data.</text>
</comment>
<evidence type="ECO:0000256" key="5">
    <source>
        <dbReference type="ARBA" id="ARBA00022898"/>
    </source>
</evidence>
<dbReference type="GO" id="GO:0030170">
    <property type="term" value="F:pyridoxal phosphate binding"/>
    <property type="evidence" value="ECO:0007669"/>
    <property type="project" value="InterPro"/>
</dbReference>
<comment type="pathway">
    <text evidence="6">Amino-acid biosynthesis.</text>
</comment>
<accession>U2ECH8</accession>
<comment type="cofactor">
    <cofactor evidence="1">
        <name>pyridoxal 5'-phosphate</name>
        <dbReference type="ChEBI" id="CHEBI:597326"/>
    </cofactor>
</comment>
<evidence type="ECO:0000256" key="4">
    <source>
        <dbReference type="ARBA" id="ARBA00022679"/>
    </source>
</evidence>
<keyword evidence="3" id="KW-0028">Amino-acid biosynthesis</keyword>
<dbReference type="Gene3D" id="3.40.640.10">
    <property type="entry name" value="Type I PLP-dependent aspartate aminotransferase-like (Major domain)"/>
    <property type="match status" value="1"/>
</dbReference>
<gene>
    <name evidence="8" type="primary">argD</name>
    <name evidence="8" type="ORF">HLPCO_001457</name>
</gene>
<evidence type="ECO:0000313" key="8">
    <source>
        <dbReference type="EMBL" id="ERJ12471.1"/>
    </source>
</evidence>
<dbReference type="FunCoup" id="U2ECH8">
    <property type="interactions" value="385"/>
</dbReference>